<dbReference type="PANTHER" id="PTHR43559:SF3">
    <property type="entry name" value="HYDROLASE YCAC-RELATED"/>
    <property type="match status" value="1"/>
</dbReference>
<dbReference type="SUPFAM" id="SSF52499">
    <property type="entry name" value="Isochorismatase-like hydrolases"/>
    <property type="match status" value="1"/>
</dbReference>
<evidence type="ECO:0000313" key="1">
    <source>
        <dbReference type="EMBL" id="KAL2057614.1"/>
    </source>
</evidence>
<comment type="caution">
    <text evidence="1">The sequence shown here is derived from an EMBL/GenBank/DDBJ whole genome shotgun (WGS) entry which is preliminary data.</text>
</comment>
<dbReference type="EMBL" id="JBHFEH010000004">
    <property type="protein sequence ID" value="KAL2057614.1"/>
    <property type="molecule type" value="Genomic_DNA"/>
</dbReference>
<name>A0ABR4BIF6_9LECA</name>
<dbReference type="InterPro" id="IPR053152">
    <property type="entry name" value="Hydrolase_YcaC-like"/>
</dbReference>
<dbReference type="PANTHER" id="PTHR43559">
    <property type="entry name" value="HYDROLASE YCAC-RELATED"/>
    <property type="match status" value="1"/>
</dbReference>
<gene>
    <name evidence="1" type="ORF">ABVK25_001998</name>
</gene>
<sequence length="124" mass="13499">MHSIDAELLKKNVGNLATFASKMKMPLVLTSSMETNMQGLLLEVIQKEAPEPYAKRTKRQGIVNAWQDEDFASAVRATGKTLLIVAGVTTDVCLVPTTSVVNASRRLSHKGELLLLKETSSDIS</sequence>
<accession>A0ABR4BIF6</accession>
<protein>
    <recommendedName>
        <fullName evidence="3">Isochorismatase-like domain-containing protein</fullName>
    </recommendedName>
</protein>
<dbReference type="Gene3D" id="3.40.50.850">
    <property type="entry name" value="Isochorismatase-like"/>
    <property type="match status" value="1"/>
</dbReference>
<dbReference type="Proteomes" id="UP001590951">
    <property type="component" value="Unassembled WGS sequence"/>
</dbReference>
<organism evidence="1 2">
    <name type="scientific">Lepraria finkii</name>
    <dbReference type="NCBI Taxonomy" id="1340010"/>
    <lineage>
        <taxon>Eukaryota</taxon>
        <taxon>Fungi</taxon>
        <taxon>Dikarya</taxon>
        <taxon>Ascomycota</taxon>
        <taxon>Pezizomycotina</taxon>
        <taxon>Lecanoromycetes</taxon>
        <taxon>OSLEUM clade</taxon>
        <taxon>Lecanoromycetidae</taxon>
        <taxon>Lecanorales</taxon>
        <taxon>Lecanorineae</taxon>
        <taxon>Stereocaulaceae</taxon>
        <taxon>Lepraria</taxon>
    </lineage>
</organism>
<evidence type="ECO:0000313" key="2">
    <source>
        <dbReference type="Proteomes" id="UP001590951"/>
    </source>
</evidence>
<keyword evidence="2" id="KW-1185">Reference proteome</keyword>
<proteinExistence type="predicted"/>
<evidence type="ECO:0008006" key="3">
    <source>
        <dbReference type="Google" id="ProtNLM"/>
    </source>
</evidence>
<dbReference type="InterPro" id="IPR036380">
    <property type="entry name" value="Isochorismatase-like_sf"/>
</dbReference>
<reference evidence="1 2" key="1">
    <citation type="submission" date="2024-09" db="EMBL/GenBank/DDBJ databases">
        <title>Rethinking Asexuality: The Enigmatic Case of Functional Sexual Genes in Lepraria (Stereocaulaceae).</title>
        <authorList>
            <person name="Doellman M."/>
            <person name="Sun Y."/>
            <person name="Barcenas-Pena A."/>
            <person name="Lumbsch H.T."/>
            <person name="Grewe F."/>
        </authorList>
    </citation>
    <scope>NUCLEOTIDE SEQUENCE [LARGE SCALE GENOMIC DNA]</scope>
    <source>
        <strain evidence="1 2">Grewe 0041</strain>
    </source>
</reference>